<keyword evidence="3" id="KW-1003">Cell membrane</keyword>
<dbReference type="NCBIfam" id="TIGR01727">
    <property type="entry name" value="oligo_HPY"/>
    <property type="match status" value="1"/>
</dbReference>
<dbReference type="CDD" id="cd03257">
    <property type="entry name" value="ABC_NikE_OppD_transporters"/>
    <property type="match status" value="1"/>
</dbReference>
<feature type="domain" description="ABC transporter" evidence="6">
    <location>
        <begin position="5"/>
        <end position="252"/>
    </location>
</feature>
<evidence type="ECO:0000259" key="6">
    <source>
        <dbReference type="PROSITE" id="PS50893"/>
    </source>
</evidence>
<dbReference type="RefSeq" id="WP_169420436.1">
    <property type="nucleotide sequence ID" value="NZ_JABBFX010000002.1"/>
</dbReference>
<dbReference type="InterPro" id="IPR017871">
    <property type="entry name" value="ABC_transporter-like_CS"/>
</dbReference>
<dbReference type="Gene3D" id="3.40.50.300">
    <property type="entry name" value="P-loop containing nucleotide triphosphate hydrolases"/>
    <property type="match status" value="1"/>
</dbReference>
<name>A0A848H5T2_9BURK</name>
<keyword evidence="5 7" id="KW-0067">ATP-binding</keyword>
<sequence length="319" mass="35176">MNDLIEIRGLRKHFGSGPHPVRAVEDVSFSIRNGETLGLVGESGSGKSTIGRLLTRLVDPTAGEMLYHADGRQRDLAQLSQSQYRPLRSDIQIIFQDPYASLNPRMRIRQVLAEALDTHGLAKGAERLPRIHELLQQVGLRPEHAERFPHEFSGGQRQRIGIARALAVQPKFIVADEPLSALDVSIQAQVVNLLGDLKEQLGLTLLFISHDLDVVEYLCDRVVVLYLGRVMEIAPTEALYAQPAHPYTRALLAAAPIPDPAQRRTIPLLQGDLPSPANPPSGCVFRTRCPHAVDACASVDVQLRPAGEGRWTACWRTDL</sequence>
<dbReference type="EMBL" id="JABBFX010000002">
    <property type="protein sequence ID" value="NML46155.1"/>
    <property type="molecule type" value="Genomic_DNA"/>
</dbReference>
<dbReference type="InterPro" id="IPR003439">
    <property type="entry name" value="ABC_transporter-like_ATP-bd"/>
</dbReference>
<protein>
    <submittedName>
        <fullName evidence="7">ATP-binding cassette domain-containing protein</fullName>
    </submittedName>
</protein>
<evidence type="ECO:0000313" key="8">
    <source>
        <dbReference type="Proteomes" id="UP000541185"/>
    </source>
</evidence>
<dbReference type="Proteomes" id="UP000541185">
    <property type="component" value="Unassembled WGS sequence"/>
</dbReference>
<comment type="similarity">
    <text evidence="1">Belongs to the ABC transporter superfamily.</text>
</comment>
<evidence type="ECO:0000256" key="3">
    <source>
        <dbReference type="ARBA" id="ARBA00022475"/>
    </source>
</evidence>
<dbReference type="GO" id="GO:0015833">
    <property type="term" value="P:peptide transport"/>
    <property type="evidence" value="ECO:0007669"/>
    <property type="project" value="InterPro"/>
</dbReference>
<evidence type="ECO:0000256" key="2">
    <source>
        <dbReference type="ARBA" id="ARBA00022448"/>
    </source>
</evidence>
<accession>A0A848H5T2</accession>
<evidence type="ECO:0000256" key="4">
    <source>
        <dbReference type="ARBA" id="ARBA00022741"/>
    </source>
</evidence>
<dbReference type="PANTHER" id="PTHR43776">
    <property type="entry name" value="TRANSPORT ATP-BINDING PROTEIN"/>
    <property type="match status" value="1"/>
</dbReference>
<dbReference type="InterPro" id="IPR013563">
    <property type="entry name" value="Oligopep_ABC_C"/>
</dbReference>
<dbReference type="GO" id="GO:0055085">
    <property type="term" value="P:transmembrane transport"/>
    <property type="evidence" value="ECO:0007669"/>
    <property type="project" value="UniProtKB-ARBA"/>
</dbReference>
<dbReference type="GO" id="GO:0005524">
    <property type="term" value="F:ATP binding"/>
    <property type="evidence" value="ECO:0007669"/>
    <property type="project" value="UniProtKB-KW"/>
</dbReference>
<proteinExistence type="inferred from homology"/>
<dbReference type="GO" id="GO:0016887">
    <property type="term" value="F:ATP hydrolysis activity"/>
    <property type="evidence" value="ECO:0007669"/>
    <property type="project" value="InterPro"/>
</dbReference>
<dbReference type="PROSITE" id="PS50893">
    <property type="entry name" value="ABC_TRANSPORTER_2"/>
    <property type="match status" value="1"/>
</dbReference>
<keyword evidence="3" id="KW-0472">Membrane</keyword>
<dbReference type="FunFam" id="3.40.50.300:FF:000016">
    <property type="entry name" value="Oligopeptide ABC transporter ATP-binding component"/>
    <property type="match status" value="1"/>
</dbReference>
<reference evidence="7 8" key="1">
    <citation type="submission" date="2020-04" db="EMBL/GenBank/DDBJ databases">
        <title>Ramlibacter sp. G-1-2-2 isolated from soil.</title>
        <authorList>
            <person name="Dahal R.H."/>
        </authorList>
    </citation>
    <scope>NUCLEOTIDE SEQUENCE [LARGE SCALE GENOMIC DNA]</scope>
    <source>
        <strain evidence="7 8">G-1-2-2</strain>
    </source>
</reference>
<keyword evidence="8" id="KW-1185">Reference proteome</keyword>
<dbReference type="PROSITE" id="PS00211">
    <property type="entry name" value="ABC_TRANSPORTER_1"/>
    <property type="match status" value="1"/>
</dbReference>
<dbReference type="InterPro" id="IPR027417">
    <property type="entry name" value="P-loop_NTPase"/>
</dbReference>
<dbReference type="SMART" id="SM00382">
    <property type="entry name" value="AAA"/>
    <property type="match status" value="1"/>
</dbReference>
<dbReference type="SUPFAM" id="SSF52540">
    <property type="entry name" value="P-loop containing nucleoside triphosphate hydrolases"/>
    <property type="match status" value="1"/>
</dbReference>
<dbReference type="Pfam" id="PF00005">
    <property type="entry name" value="ABC_tran"/>
    <property type="match status" value="1"/>
</dbReference>
<keyword evidence="2" id="KW-0813">Transport</keyword>
<organism evidence="7 8">
    <name type="scientific">Ramlibacter agri</name>
    <dbReference type="NCBI Taxonomy" id="2728837"/>
    <lineage>
        <taxon>Bacteria</taxon>
        <taxon>Pseudomonadati</taxon>
        <taxon>Pseudomonadota</taxon>
        <taxon>Betaproteobacteria</taxon>
        <taxon>Burkholderiales</taxon>
        <taxon>Comamonadaceae</taxon>
        <taxon>Ramlibacter</taxon>
    </lineage>
</organism>
<comment type="caution">
    <text evidence="7">The sequence shown here is derived from an EMBL/GenBank/DDBJ whole genome shotgun (WGS) entry which is preliminary data.</text>
</comment>
<evidence type="ECO:0000256" key="1">
    <source>
        <dbReference type="ARBA" id="ARBA00005417"/>
    </source>
</evidence>
<dbReference type="AlphaFoldDB" id="A0A848H5T2"/>
<dbReference type="InterPro" id="IPR003593">
    <property type="entry name" value="AAA+_ATPase"/>
</dbReference>
<evidence type="ECO:0000313" key="7">
    <source>
        <dbReference type="EMBL" id="NML46155.1"/>
    </source>
</evidence>
<evidence type="ECO:0000256" key="5">
    <source>
        <dbReference type="ARBA" id="ARBA00022840"/>
    </source>
</evidence>
<gene>
    <name evidence="7" type="ORF">HHL11_20575</name>
</gene>
<dbReference type="PANTHER" id="PTHR43776:SF7">
    <property type="entry name" value="D,D-DIPEPTIDE TRANSPORT ATP-BINDING PROTEIN DDPF-RELATED"/>
    <property type="match status" value="1"/>
</dbReference>
<dbReference type="Pfam" id="PF08352">
    <property type="entry name" value="oligo_HPY"/>
    <property type="match status" value="1"/>
</dbReference>
<dbReference type="InterPro" id="IPR050319">
    <property type="entry name" value="ABC_transp_ATP-bind"/>
</dbReference>
<keyword evidence="4" id="KW-0547">Nucleotide-binding</keyword>